<evidence type="ECO:0000256" key="4">
    <source>
        <dbReference type="ARBA" id="ARBA00023163"/>
    </source>
</evidence>
<comment type="similarity">
    <text evidence="1">Belongs to the LysR transcriptional regulatory family.</text>
</comment>
<keyword evidence="2" id="KW-0805">Transcription regulation</keyword>
<dbReference type="PANTHER" id="PTHR30126">
    <property type="entry name" value="HTH-TYPE TRANSCRIPTIONAL REGULATOR"/>
    <property type="match status" value="1"/>
</dbReference>
<evidence type="ECO:0000313" key="7">
    <source>
        <dbReference type="Proteomes" id="UP000256763"/>
    </source>
</evidence>
<dbReference type="GO" id="GO:0000976">
    <property type="term" value="F:transcription cis-regulatory region binding"/>
    <property type="evidence" value="ECO:0007669"/>
    <property type="project" value="TreeGrafter"/>
</dbReference>
<accession>A0A3E0WXA3</accession>
<evidence type="ECO:0000256" key="1">
    <source>
        <dbReference type="ARBA" id="ARBA00009437"/>
    </source>
</evidence>
<keyword evidence="4" id="KW-0804">Transcription</keyword>
<keyword evidence="3" id="KW-0238">DNA-binding</keyword>
<dbReference type="SUPFAM" id="SSF46785">
    <property type="entry name" value="Winged helix' DNA-binding domain"/>
    <property type="match status" value="1"/>
</dbReference>
<dbReference type="EMBL" id="NFZW01000008">
    <property type="protein sequence ID" value="RFA36793.1"/>
    <property type="molecule type" value="Genomic_DNA"/>
</dbReference>
<dbReference type="PANTHER" id="PTHR30126:SF40">
    <property type="entry name" value="HTH-TYPE TRANSCRIPTIONAL REGULATOR GLTR"/>
    <property type="match status" value="1"/>
</dbReference>
<evidence type="ECO:0000313" key="6">
    <source>
        <dbReference type="EMBL" id="RFA36793.1"/>
    </source>
</evidence>
<dbReference type="GO" id="GO:0003700">
    <property type="term" value="F:DNA-binding transcription factor activity"/>
    <property type="evidence" value="ECO:0007669"/>
    <property type="project" value="InterPro"/>
</dbReference>
<dbReference type="Pfam" id="PF00126">
    <property type="entry name" value="HTH_1"/>
    <property type="match status" value="1"/>
</dbReference>
<dbReference type="InterPro" id="IPR000847">
    <property type="entry name" value="LysR_HTH_N"/>
</dbReference>
<dbReference type="InterPro" id="IPR036390">
    <property type="entry name" value="WH_DNA-bd_sf"/>
</dbReference>
<proteinExistence type="inferred from homology"/>
<dbReference type="PRINTS" id="PR00039">
    <property type="entry name" value="HTHLYSR"/>
</dbReference>
<feature type="domain" description="HTH lysR-type" evidence="5">
    <location>
        <begin position="30"/>
        <end position="87"/>
    </location>
</feature>
<comment type="caution">
    <text evidence="6">The sequence shown here is derived from an EMBL/GenBank/DDBJ whole genome shotgun (WGS) entry which is preliminary data.</text>
</comment>
<dbReference type="AlphaFoldDB" id="A0A3E0WXA3"/>
<reference evidence="7" key="1">
    <citation type="submission" date="2017-05" db="EMBL/GenBank/DDBJ databases">
        <authorList>
            <person name="Sharma S."/>
            <person name="Sidhu C."/>
            <person name="Pinnaka A.K."/>
        </authorList>
    </citation>
    <scope>NUCLEOTIDE SEQUENCE [LARGE SCALE GENOMIC DNA]</scope>
    <source>
        <strain evidence="7">AK93</strain>
    </source>
</reference>
<dbReference type="OrthoDB" id="9771171at2"/>
<evidence type="ECO:0000256" key="2">
    <source>
        <dbReference type="ARBA" id="ARBA00023015"/>
    </source>
</evidence>
<sequence length="116" mass="13021">MKSQTVTSHTNAPLEMTGVIDTQSCPVRYPPIQALKAFEAVARLKSFTGAARELYLTQSAVTHQIRRFEEYLDAQLFHRQPNGVELTELGRALYRDITVGLFIIGRSLSEARRQAA</sequence>
<dbReference type="FunFam" id="1.10.10.10:FF:000001">
    <property type="entry name" value="LysR family transcriptional regulator"/>
    <property type="match status" value="1"/>
</dbReference>
<evidence type="ECO:0000256" key="3">
    <source>
        <dbReference type="ARBA" id="ARBA00023125"/>
    </source>
</evidence>
<dbReference type="RefSeq" id="WP_116302050.1">
    <property type="nucleotide sequence ID" value="NZ_NFZV01000008.1"/>
</dbReference>
<gene>
    <name evidence="6" type="ORF">CAL65_09670</name>
</gene>
<dbReference type="Gene3D" id="1.10.10.10">
    <property type="entry name" value="Winged helix-like DNA-binding domain superfamily/Winged helix DNA-binding domain"/>
    <property type="match status" value="1"/>
</dbReference>
<organism evidence="6 7">
    <name type="scientific">Alkalilimnicola ehrlichii</name>
    <dbReference type="NCBI Taxonomy" id="351052"/>
    <lineage>
        <taxon>Bacteria</taxon>
        <taxon>Pseudomonadati</taxon>
        <taxon>Pseudomonadota</taxon>
        <taxon>Gammaproteobacteria</taxon>
        <taxon>Chromatiales</taxon>
        <taxon>Ectothiorhodospiraceae</taxon>
        <taxon>Alkalilimnicola</taxon>
    </lineage>
</organism>
<dbReference type="Proteomes" id="UP000256763">
    <property type="component" value="Unassembled WGS sequence"/>
</dbReference>
<protein>
    <recommendedName>
        <fullName evidence="5">HTH lysR-type domain-containing protein</fullName>
    </recommendedName>
</protein>
<dbReference type="PROSITE" id="PS50931">
    <property type="entry name" value="HTH_LYSR"/>
    <property type="match status" value="1"/>
</dbReference>
<dbReference type="InterPro" id="IPR036388">
    <property type="entry name" value="WH-like_DNA-bd_sf"/>
</dbReference>
<evidence type="ECO:0000259" key="5">
    <source>
        <dbReference type="PROSITE" id="PS50931"/>
    </source>
</evidence>
<name>A0A3E0WXA3_9GAMM</name>
<keyword evidence="7" id="KW-1185">Reference proteome</keyword>